<sequence length="135" mass="15587">MSIHSWHKLAILGSHLLDGLALFLNNDFQKKEFSETRKPKLQCLLVLSCFNALNHRAPRRPSSKQLHKKLRHCKIQNLIKYISNLKLRWCGGGSRKPPMEKKRLAKMERELIDGRRKTEAAGTENAFSLKMPSRA</sequence>
<feature type="chain" id="PRO_5032928576" evidence="2">
    <location>
        <begin position="22"/>
        <end position="135"/>
    </location>
</feature>
<dbReference type="AlphaFoldDB" id="A0A834XA39"/>
<evidence type="ECO:0000313" key="4">
    <source>
        <dbReference type="Proteomes" id="UP000634136"/>
    </source>
</evidence>
<keyword evidence="4" id="KW-1185">Reference proteome</keyword>
<proteinExistence type="predicted"/>
<comment type="caution">
    <text evidence="3">The sequence shown here is derived from an EMBL/GenBank/DDBJ whole genome shotgun (WGS) entry which is preliminary data.</text>
</comment>
<keyword evidence="2" id="KW-0732">Signal</keyword>
<dbReference type="EMBL" id="JAAIUW010000002">
    <property type="protein sequence ID" value="KAF7841236.1"/>
    <property type="molecule type" value="Genomic_DNA"/>
</dbReference>
<evidence type="ECO:0000313" key="3">
    <source>
        <dbReference type="EMBL" id="KAF7841236.1"/>
    </source>
</evidence>
<reference evidence="3" key="1">
    <citation type="submission" date="2020-09" db="EMBL/GenBank/DDBJ databases">
        <title>Genome-Enabled Discovery of Anthraquinone Biosynthesis in Senna tora.</title>
        <authorList>
            <person name="Kang S.-H."/>
            <person name="Pandey R.P."/>
            <person name="Lee C.-M."/>
            <person name="Sim J.-S."/>
            <person name="Jeong J.-T."/>
            <person name="Choi B.-S."/>
            <person name="Jung M."/>
            <person name="Ginzburg D."/>
            <person name="Zhao K."/>
            <person name="Won S.Y."/>
            <person name="Oh T.-J."/>
            <person name="Yu Y."/>
            <person name="Kim N.-H."/>
            <person name="Lee O.R."/>
            <person name="Lee T.-H."/>
            <person name="Bashyal P."/>
            <person name="Kim T.-S."/>
            <person name="Lee W.-H."/>
            <person name="Kawkins C."/>
            <person name="Kim C.-K."/>
            <person name="Kim J.S."/>
            <person name="Ahn B.O."/>
            <person name="Rhee S.Y."/>
            <person name="Sohng J.K."/>
        </authorList>
    </citation>
    <scope>NUCLEOTIDE SEQUENCE</scope>
    <source>
        <tissue evidence="3">Leaf</tissue>
    </source>
</reference>
<feature type="region of interest" description="Disordered" evidence="1">
    <location>
        <begin position="114"/>
        <end position="135"/>
    </location>
</feature>
<feature type="signal peptide" evidence="2">
    <location>
        <begin position="1"/>
        <end position="21"/>
    </location>
</feature>
<evidence type="ECO:0000256" key="1">
    <source>
        <dbReference type="SAM" id="MobiDB-lite"/>
    </source>
</evidence>
<dbReference type="Proteomes" id="UP000634136">
    <property type="component" value="Unassembled WGS sequence"/>
</dbReference>
<organism evidence="3 4">
    <name type="scientific">Senna tora</name>
    <dbReference type="NCBI Taxonomy" id="362788"/>
    <lineage>
        <taxon>Eukaryota</taxon>
        <taxon>Viridiplantae</taxon>
        <taxon>Streptophyta</taxon>
        <taxon>Embryophyta</taxon>
        <taxon>Tracheophyta</taxon>
        <taxon>Spermatophyta</taxon>
        <taxon>Magnoliopsida</taxon>
        <taxon>eudicotyledons</taxon>
        <taxon>Gunneridae</taxon>
        <taxon>Pentapetalae</taxon>
        <taxon>rosids</taxon>
        <taxon>fabids</taxon>
        <taxon>Fabales</taxon>
        <taxon>Fabaceae</taxon>
        <taxon>Caesalpinioideae</taxon>
        <taxon>Cassia clade</taxon>
        <taxon>Senna</taxon>
    </lineage>
</organism>
<protein>
    <submittedName>
        <fullName evidence="3">Uncharacterized protein</fullName>
    </submittedName>
</protein>
<accession>A0A834XA39</accession>
<name>A0A834XA39_9FABA</name>
<gene>
    <name evidence="3" type="ORF">G2W53_003534</name>
</gene>
<evidence type="ECO:0000256" key="2">
    <source>
        <dbReference type="SAM" id="SignalP"/>
    </source>
</evidence>